<dbReference type="GO" id="GO:0005886">
    <property type="term" value="C:plasma membrane"/>
    <property type="evidence" value="ECO:0007669"/>
    <property type="project" value="UniProtKB-SubCell"/>
</dbReference>
<feature type="transmembrane region" description="Helical" evidence="8">
    <location>
        <begin position="190"/>
        <end position="207"/>
    </location>
</feature>
<proteinExistence type="inferred from homology"/>
<sequence length="465" mass="51241">MTQKQDKAVSVWRKTAFGVGGVGDTLMQNAVNNMANQVLNIHLGINPVLISVAIFISRLWDAFTDPVMGSISDNTRTRFGRRRPYMLVGGIGGGLLFILLWRFPFVSTQTGYFLWFLGASLAFYTLYSVFSVPFNALGYELSPSYNERTRIMAFKFAFAAIAGLLIQWQFKFTQLDCFTDTLDGMRSVSLFIAGVIILTTVVPALFCKERFAREVAAQGKLRLFDSLATTFRNRAFGLLMLALVLCCLGLFMVTQMGIYINIYYIFEGDKKAASTMLGIAGSTYHLMGGIIASPIISWFASRFGKKRVLMAGLGIAMCGAASKYFTYTPDAPYLQLLSLAMMSPGLACLWILTSSMVADICDEDELEHGTRREGMFSAVYGYVLKIGISVGLLLTGFLLNAAGFDATLGVEQSSYAIFCLRVMHGAVPAVALLIAIILIARFPITPERAARVRQELERRHAEGEL</sequence>
<dbReference type="GO" id="GO:0008643">
    <property type="term" value="P:carbohydrate transport"/>
    <property type="evidence" value="ECO:0007669"/>
    <property type="project" value="InterPro"/>
</dbReference>
<gene>
    <name evidence="9" type="primary">yjmB_8</name>
    <name evidence="9" type="ORF">PDESU_05267</name>
</gene>
<dbReference type="Pfam" id="PF13347">
    <property type="entry name" value="MFS_2"/>
    <property type="match status" value="1"/>
</dbReference>
<evidence type="ECO:0000313" key="10">
    <source>
        <dbReference type="Proteomes" id="UP000366872"/>
    </source>
</evidence>
<dbReference type="PANTHER" id="PTHR11328:SF24">
    <property type="entry name" value="MAJOR FACILITATOR SUPERFAMILY (MFS) PROFILE DOMAIN-CONTAINING PROTEIN"/>
    <property type="match status" value="1"/>
</dbReference>
<keyword evidence="7 8" id="KW-0472">Membrane</keyword>
<feature type="transmembrane region" description="Helical" evidence="8">
    <location>
        <begin position="422"/>
        <end position="444"/>
    </location>
</feature>
<dbReference type="InterPro" id="IPR018043">
    <property type="entry name" value="Na/Gal_symport_CS"/>
</dbReference>
<dbReference type="GO" id="GO:0006814">
    <property type="term" value="P:sodium ion transport"/>
    <property type="evidence" value="ECO:0007669"/>
    <property type="project" value="InterPro"/>
</dbReference>
<dbReference type="Proteomes" id="UP000366872">
    <property type="component" value="Unassembled WGS sequence"/>
</dbReference>
<feature type="transmembrane region" description="Helical" evidence="8">
    <location>
        <begin position="151"/>
        <end position="170"/>
    </location>
</feature>
<accession>A0A6C2UBL7</accession>
<dbReference type="GO" id="GO:0015293">
    <property type="term" value="F:symporter activity"/>
    <property type="evidence" value="ECO:0007669"/>
    <property type="project" value="InterPro"/>
</dbReference>
<dbReference type="InterPro" id="IPR039672">
    <property type="entry name" value="MFS_2"/>
</dbReference>
<comment type="subcellular location">
    <subcellularLocation>
        <location evidence="1">Cell membrane</location>
        <topology evidence="1">Multi-pass membrane protein</topology>
    </subcellularLocation>
</comment>
<evidence type="ECO:0000256" key="1">
    <source>
        <dbReference type="ARBA" id="ARBA00004651"/>
    </source>
</evidence>
<dbReference type="EMBL" id="CAAHFG010000004">
    <property type="protein sequence ID" value="VGO16676.1"/>
    <property type="molecule type" value="Genomic_DNA"/>
</dbReference>
<evidence type="ECO:0000256" key="3">
    <source>
        <dbReference type="ARBA" id="ARBA00022448"/>
    </source>
</evidence>
<comment type="similarity">
    <text evidence="2">Belongs to the sodium:galactoside symporter (TC 2.A.2) family.</text>
</comment>
<feature type="transmembrane region" description="Helical" evidence="8">
    <location>
        <begin position="238"/>
        <end position="266"/>
    </location>
</feature>
<dbReference type="SUPFAM" id="SSF103473">
    <property type="entry name" value="MFS general substrate transporter"/>
    <property type="match status" value="1"/>
</dbReference>
<dbReference type="InterPro" id="IPR036259">
    <property type="entry name" value="MFS_trans_sf"/>
</dbReference>
<feature type="transmembrane region" description="Helical" evidence="8">
    <location>
        <begin position="84"/>
        <end position="101"/>
    </location>
</feature>
<keyword evidence="10" id="KW-1185">Reference proteome</keyword>
<evidence type="ECO:0000256" key="5">
    <source>
        <dbReference type="ARBA" id="ARBA00022692"/>
    </source>
</evidence>
<organism evidence="9 10">
    <name type="scientific">Pontiella desulfatans</name>
    <dbReference type="NCBI Taxonomy" id="2750659"/>
    <lineage>
        <taxon>Bacteria</taxon>
        <taxon>Pseudomonadati</taxon>
        <taxon>Kiritimatiellota</taxon>
        <taxon>Kiritimatiellia</taxon>
        <taxon>Kiritimatiellales</taxon>
        <taxon>Pontiellaceae</taxon>
        <taxon>Pontiella</taxon>
    </lineage>
</organism>
<evidence type="ECO:0000256" key="6">
    <source>
        <dbReference type="ARBA" id="ARBA00022989"/>
    </source>
</evidence>
<evidence type="ECO:0000256" key="2">
    <source>
        <dbReference type="ARBA" id="ARBA00009617"/>
    </source>
</evidence>
<keyword evidence="6 8" id="KW-1133">Transmembrane helix</keyword>
<dbReference type="PANTHER" id="PTHR11328">
    <property type="entry name" value="MAJOR FACILITATOR SUPERFAMILY DOMAIN-CONTAINING PROTEIN"/>
    <property type="match status" value="1"/>
</dbReference>
<evidence type="ECO:0000256" key="7">
    <source>
        <dbReference type="ARBA" id="ARBA00023136"/>
    </source>
</evidence>
<evidence type="ECO:0000256" key="8">
    <source>
        <dbReference type="SAM" id="Phobius"/>
    </source>
</evidence>
<feature type="transmembrane region" description="Helical" evidence="8">
    <location>
        <begin position="379"/>
        <end position="402"/>
    </location>
</feature>
<dbReference type="RefSeq" id="WP_136082207.1">
    <property type="nucleotide sequence ID" value="NZ_CAAHFG010000004.1"/>
</dbReference>
<feature type="transmembrane region" description="Helical" evidence="8">
    <location>
        <begin position="272"/>
        <end position="296"/>
    </location>
</feature>
<dbReference type="PROSITE" id="PS00872">
    <property type="entry name" value="NA_GALACTOSIDE_SYMP"/>
    <property type="match status" value="1"/>
</dbReference>
<keyword evidence="4" id="KW-1003">Cell membrane</keyword>
<keyword evidence="5 8" id="KW-0812">Transmembrane</keyword>
<feature type="transmembrane region" description="Helical" evidence="8">
    <location>
        <begin position="333"/>
        <end position="358"/>
    </location>
</feature>
<reference evidence="9 10" key="1">
    <citation type="submission" date="2019-04" db="EMBL/GenBank/DDBJ databases">
        <authorList>
            <person name="Van Vliet M D."/>
        </authorList>
    </citation>
    <scope>NUCLEOTIDE SEQUENCE [LARGE SCALE GENOMIC DNA]</scope>
    <source>
        <strain evidence="9 10">F1</strain>
    </source>
</reference>
<name>A0A6C2UBL7_PONDE</name>
<keyword evidence="3" id="KW-0813">Transport</keyword>
<protein>
    <submittedName>
        <fullName evidence="9">Putative symporter YjmB</fullName>
    </submittedName>
</protein>
<evidence type="ECO:0000256" key="4">
    <source>
        <dbReference type="ARBA" id="ARBA00022475"/>
    </source>
</evidence>
<dbReference type="Gene3D" id="1.20.1250.20">
    <property type="entry name" value="MFS general substrate transporter like domains"/>
    <property type="match status" value="2"/>
</dbReference>
<feature type="transmembrane region" description="Helical" evidence="8">
    <location>
        <begin position="113"/>
        <end position="139"/>
    </location>
</feature>
<dbReference type="AlphaFoldDB" id="A0A6C2UBL7"/>
<evidence type="ECO:0000313" key="9">
    <source>
        <dbReference type="EMBL" id="VGO16676.1"/>
    </source>
</evidence>
<feature type="transmembrane region" description="Helical" evidence="8">
    <location>
        <begin position="308"/>
        <end position="327"/>
    </location>
</feature>